<keyword evidence="2" id="KW-1185">Reference proteome</keyword>
<gene>
    <name evidence="1" type="ORF">C7B64_02565</name>
</gene>
<dbReference type="OrthoDB" id="426466at2"/>
<evidence type="ECO:0000313" key="2">
    <source>
        <dbReference type="Proteomes" id="UP000238762"/>
    </source>
</evidence>
<accession>A0A2T1C9A8</accession>
<dbReference type="EMBL" id="PVWJ01000008">
    <property type="protein sequence ID" value="PSB04723.1"/>
    <property type="molecule type" value="Genomic_DNA"/>
</dbReference>
<dbReference type="Proteomes" id="UP000238762">
    <property type="component" value="Unassembled WGS sequence"/>
</dbReference>
<dbReference type="AlphaFoldDB" id="A0A2T1C9A8"/>
<proteinExistence type="predicted"/>
<reference evidence="1 2" key="1">
    <citation type="submission" date="2018-02" db="EMBL/GenBank/DDBJ databases">
        <authorList>
            <person name="Cohen D.B."/>
            <person name="Kent A.D."/>
        </authorList>
    </citation>
    <scope>NUCLEOTIDE SEQUENCE [LARGE SCALE GENOMIC DNA]</scope>
    <source>
        <strain evidence="1 2">CCAP 1448/3</strain>
    </source>
</reference>
<comment type="caution">
    <text evidence="1">The sequence shown here is derived from an EMBL/GenBank/DDBJ whole genome shotgun (WGS) entry which is preliminary data.</text>
</comment>
<name>A0A2T1C9A8_9CYAN</name>
<protein>
    <submittedName>
        <fullName evidence="1">Uncharacterized protein</fullName>
    </submittedName>
</protein>
<organism evidence="1 2">
    <name type="scientific">Merismopedia glauca CCAP 1448/3</name>
    <dbReference type="NCBI Taxonomy" id="1296344"/>
    <lineage>
        <taxon>Bacteria</taxon>
        <taxon>Bacillati</taxon>
        <taxon>Cyanobacteriota</taxon>
        <taxon>Cyanophyceae</taxon>
        <taxon>Synechococcales</taxon>
        <taxon>Merismopediaceae</taxon>
        <taxon>Merismopedia</taxon>
    </lineage>
</organism>
<evidence type="ECO:0000313" key="1">
    <source>
        <dbReference type="EMBL" id="PSB04723.1"/>
    </source>
</evidence>
<reference evidence="1 2" key="2">
    <citation type="submission" date="2018-03" db="EMBL/GenBank/DDBJ databases">
        <title>The ancient ancestry and fast evolution of plastids.</title>
        <authorList>
            <person name="Moore K.R."/>
            <person name="Magnabosco C."/>
            <person name="Momper L."/>
            <person name="Gold D.A."/>
            <person name="Bosak T."/>
            <person name="Fournier G.P."/>
        </authorList>
    </citation>
    <scope>NUCLEOTIDE SEQUENCE [LARGE SCALE GENOMIC DNA]</scope>
    <source>
        <strain evidence="1 2">CCAP 1448/3</strain>
    </source>
</reference>
<sequence length="74" mass="9125">MLREFGQIIPVLPPRVSIFASYQVAYEFRREVEYRQALDDYCQWYRQAAEAHQQEFQKLKRDINIVGWFNQRKR</sequence>